<dbReference type="Proteomes" id="UP000494269">
    <property type="component" value="Unassembled WGS sequence"/>
</dbReference>
<dbReference type="AlphaFoldDB" id="A0A6S7BXR4"/>
<dbReference type="InterPro" id="IPR036388">
    <property type="entry name" value="WH-like_DNA-bd_sf"/>
</dbReference>
<dbReference type="GO" id="GO:0003700">
    <property type="term" value="F:DNA-binding transcription factor activity"/>
    <property type="evidence" value="ECO:0007669"/>
    <property type="project" value="InterPro"/>
</dbReference>
<keyword evidence="4" id="KW-0804">Transcription</keyword>
<dbReference type="PANTHER" id="PTHR30537:SF26">
    <property type="entry name" value="GLYCINE CLEAVAGE SYSTEM TRANSCRIPTIONAL ACTIVATOR"/>
    <property type="match status" value="1"/>
</dbReference>
<dbReference type="Pfam" id="PF00126">
    <property type="entry name" value="HTH_1"/>
    <property type="match status" value="1"/>
</dbReference>
<feature type="domain" description="HTH lysR-type" evidence="5">
    <location>
        <begin position="8"/>
        <end position="65"/>
    </location>
</feature>
<reference evidence="6 7" key="1">
    <citation type="submission" date="2020-04" db="EMBL/GenBank/DDBJ databases">
        <authorList>
            <person name="De Canck E."/>
        </authorList>
    </citation>
    <scope>NUCLEOTIDE SEQUENCE [LARGE SCALE GENOMIC DNA]</scope>
    <source>
        <strain evidence="6 7">LMG 3441</strain>
    </source>
</reference>
<dbReference type="SUPFAM" id="SSF46785">
    <property type="entry name" value="Winged helix' DNA-binding domain"/>
    <property type="match status" value="1"/>
</dbReference>
<dbReference type="InterPro" id="IPR000847">
    <property type="entry name" value="LysR_HTH_N"/>
</dbReference>
<dbReference type="RefSeq" id="WP_175171198.1">
    <property type="nucleotide sequence ID" value="NZ_CADIJQ010000009.1"/>
</dbReference>
<comment type="similarity">
    <text evidence="1">Belongs to the LysR transcriptional regulatory family.</text>
</comment>
<dbReference type="GO" id="GO:0006351">
    <property type="term" value="P:DNA-templated transcription"/>
    <property type="evidence" value="ECO:0007669"/>
    <property type="project" value="TreeGrafter"/>
</dbReference>
<accession>A0A6S7BXR4</accession>
<evidence type="ECO:0000256" key="4">
    <source>
        <dbReference type="ARBA" id="ARBA00023163"/>
    </source>
</evidence>
<dbReference type="Gene3D" id="1.10.10.10">
    <property type="entry name" value="Winged helix-like DNA-binding domain superfamily/Winged helix DNA-binding domain"/>
    <property type="match status" value="1"/>
</dbReference>
<dbReference type="Pfam" id="PF03466">
    <property type="entry name" value="LysR_substrate"/>
    <property type="match status" value="1"/>
</dbReference>
<dbReference type="Gene3D" id="3.40.190.10">
    <property type="entry name" value="Periplasmic binding protein-like II"/>
    <property type="match status" value="2"/>
</dbReference>
<dbReference type="InterPro" id="IPR036390">
    <property type="entry name" value="WH_DNA-bd_sf"/>
</dbReference>
<evidence type="ECO:0000259" key="5">
    <source>
        <dbReference type="PROSITE" id="PS50931"/>
    </source>
</evidence>
<evidence type="ECO:0000256" key="2">
    <source>
        <dbReference type="ARBA" id="ARBA00023015"/>
    </source>
</evidence>
<dbReference type="PRINTS" id="PR00039">
    <property type="entry name" value="HTHLYSR"/>
</dbReference>
<dbReference type="EMBL" id="CADIJQ010000009">
    <property type="protein sequence ID" value="CAB3732033.1"/>
    <property type="molecule type" value="Genomic_DNA"/>
</dbReference>
<proteinExistence type="inferred from homology"/>
<dbReference type="GO" id="GO:0043565">
    <property type="term" value="F:sequence-specific DNA binding"/>
    <property type="evidence" value="ECO:0007669"/>
    <property type="project" value="TreeGrafter"/>
</dbReference>
<keyword evidence="2" id="KW-0805">Transcription regulation</keyword>
<evidence type="ECO:0000313" key="7">
    <source>
        <dbReference type="Proteomes" id="UP000494269"/>
    </source>
</evidence>
<keyword evidence="7" id="KW-1185">Reference proteome</keyword>
<sequence length="307" mass="34100">MNPRRLTPSMSLLLAFEASARHLSFTRAATELALTQSAVSRQVQALEDLLEVALFRREKRRILLTEAGMRYQKELEAALQRIRSASLQAISHRTGRGDIHLAALPTFTAKWLMPRLNRFYARHPGILVHLHSRVTRFDLDLAGIDAVIAVGDGDWPGLTPYRLMDEYVIPVISPELAVSHPTRQPSDLAQHSLLQVAARPAVWQRWFEAHKLPVRSMRWGAQFELTTHLIQAVASGIGIGLLPTFLVEDELRQGVLAPALDEAFSTGAGYYFLAPPEKLATSPVAAFRDWLLEESGQAGNGMACATR</sequence>
<dbReference type="PROSITE" id="PS50931">
    <property type="entry name" value="HTH_LYSR"/>
    <property type="match status" value="1"/>
</dbReference>
<evidence type="ECO:0000256" key="1">
    <source>
        <dbReference type="ARBA" id="ARBA00009437"/>
    </source>
</evidence>
<dbReference type="InterPro" id="IPR005119">
    <property type="entry name" value="LysR_subst-bd"/>
</dbReference>
<keyword evidence="3" id="KW-0238">DNA-binding</keyword>
<organism evidence="6 7">
    <name type="scientific">Achromobacter kerstersii</name>
    <dbReference type="NCBI Taxonomy" id="1353890"/>
    <lineage>
        <taxon>Bacteria</taxon>
        <taxon>Pseudomonadati</taxon>
        <taxon>Pseudomonadota</taxon>
        <taxon>Betaproteobacteria</taxon>
        <taxon>Burkholderiales</taxon>
        <taxon>Alcaligenaceae</taxon>
        <taxon>Achromobacter</taxon>
    </lineage>
</organism>
<dbReference type="InterPro" id="IPR058163">
    <property type="entry name" value="LysR-type_TF_proteobact-type"/>
</dbReference>
<evidence type="ECO:0000256" key="3">
    <source>
        <dbReference type="ARBA" id="ARBA00023125"/>
    </source>
</evidence>
<evidence type="ECO:0000313" key="6">
    <source>
        <dbReference type="EMBL" id="CAB3732033.1"/>
    </source>
</evidence>
<gene>
    <name evidence="6" type="primary">gcvA_13</name>
    <name evidence="6" type="ORF">LMG3441_04766</name>
</gene>
<name>A0A6S7BXR4_9BURK</name>
<dbReference type="SUPFAM" id="SSF53850">
    <property type="entry name" value="Periplasmic binding protein-like II"/>
    <property type="match status" value="1"/>
</dbReference>
<dbReference type="FunFam" id="1.10.10.10:FF:000001">
    <property type="entry name" value="LysR family transcriptional regulator"/>
    <property type="match status" value="1"/>
</dbReference>
<protein>
    <submittedName>
        <fullName evidence="6">Glycine cleavage system transcriptional activator</fullName>
    </submittedName>
</protein>
<dbReference type="PANTHER" id="PTHR30537">
    <property type="entry name" value="HTH-TYPE TRANSCRIPTIONAL REGULATOR"/>
    <property type="match status" value="1"/>
</dbReference>